<evidence type="ECO:0000313" key="7">
    <source>
        <dbReference type="Proteomes" id="UP000663844"/>
    </source>
</evidence>
<dbReference type="EMBL" id="CAJOAZ010018249">
    <property type="protein sequence ID" value="CAF4324262.1"/>
    <property type="molecule type" value="Genomic_DNA"/>
</dbReference>
<evidence type="ECO:0000313" key="6">
    <source>
        <dbReference type="EMBL" id="CAF4324262.1"/>
    </source>
</evidence>
<gene>
    <name evidence="6" type="ORF">OXD698_LOCUS47343</name>
</gene>
<comment type="similarity">
    <text evidence="4">Belongs to the DEAD box helicase family.</text>
</comment>
<dbReference type="InterPro" id="IPR027417">
    <property type="entry name" value="P-loop_NTPase"/>
</dbReference>
<dbReference type="InterPro" id="IPR011545">
    <property type="entry name" value="DEAD/DEAH_box_helicase_dom"/>
</dbReference>
<keyword evidence="2 4" id="KW-0378">Hydrolase</keyword>
<dbReference type="PROSITE" id="PS51192">
    <property type="entry name" value="HELICASE_ATP_BIND_1"/>
    <property type="match status" value="1"/>
</dbReference>
<organism evidence="6 7">
    <name type="scientific">Adineta steineri</name>
    <dbReference type="NCBI Taxonomy" id="433720"/>
    <lineage>
        <taxon>Eukaryota</taxon>
        <taxon>Metazoa</taxon>
        <taxon>Spiralia</taxon>
        <taxon>Gnathifera</taxon>
        <taxon>Rotifera</taxon>
        <taxon>Eurotatoria</taxon>
        <taxon>Bdelloidea</taxon>
        <taxon>Adinetida</taxon>
        <taxon>Adinetidae</taxon>
        <taxon>Adineta</taxon>
    </lineage>
</organism>
<evidence type="ECO:0000256" key="1">
    <source>
        <dbReference type="ARBA" id="ARBA00022741"/>
    </source>
</evidence>
<dbReference type="Gene3D" id="3.40.50.300">
    <property type="entry name" value="P-loop containing nucleotide triphosphate hydrolases"/>
    <property type="match status" value="1"/>
</dbReference>
<dbReference type="SUPFAM" id="SSF52540">
    <property type="entry name" value="P-loop containing nucleoside triphosphate hydrolases"/>
    <property type="match status" value="1"/>
</dbReference>
<dbReference type="EC" id="3.6.4.13" evidence="4"/>
<evidence type="ECO:0000259" key="5">
    <source>
        <dbReference type="PROSITE" id="PS51192"/>
    </source>
</evidence>
<dbReference type="GO" id="GO:0016787">
    <property type="term" value="F:hydrolase activity"/>
    <property type="evidence" value="ECO:0007669"/>
    <property type="project" value="UniProtKB-KW"/>
</dbReference>
<reference evidence="6" key="1">
    <citation type="submission" date="2021-02" db="EMBL/GenBank/DDBJ databases">
        <authorList>
            <person name="Nowell W R."/>
        </authorList>
    </citation>
    <scope>NUCLEOTIDE SEQUENCE</scope>
</reference>
<accession>A0A820JEB5</accession>
<proteinExistence type="inferred from homology"/>
<feature type="domain" description="Helicase ATP-binding" evidence="5">
    <location>
        <begin position="28"/>
        <end position="116"/>
    </location>
</feature>
<evidence type="ECO:0000256" key="3">
    <source>
        <dbReference type="ARBA" id="ARBA00022840"/>
    </source>
</evidence>
<dbReference type="InterPro" id="IPR014001">
    <property type="entry name" value="Helicase_ATP-bd"/>
</dbReference>
<dbReference type="GO" id="GO:0003723">
    <property type="term" value="F:RNA binding"/>
    <property type="evidence" value="ECO:0007669"/>
    <property type="project" value="UniProtKB-UniRule"/>
</dbReference>
<evidence type="ECO:0000256" key="4">
    <source>
        <dbReference type="RuleBase" id="RU365068"/>
    </source>
</evidence>
<keyword evidence="1 4" id="KW-0547">Nucleotide-binding</keyword>
<comment type="catalytic activity">
    <reaction evidence="4">
        <text>ATP + H2O = ADP + phosphate + H(+)</text>
        <dbReference type="Rhea" id="RHEA:13065"/>
        <dbReference type="ChEBI" id="CHEBI:15377"/>
        <dbReference type="ChEBI" id="CHEBI:15378"/>
        <dbReference type="ChEBI" id="CHEBI:30616"/>
        <dbReference type="ChEBI" id="CHEBI:43474"/>
        <dbReference type="ChEBI" id="CHEBI:456216"/>
        <dbReference type="EC" id="3.6.4.13"/>
    </reaction>
</comment>
<dbReference type="GO" id="GO:0003724">
    <property type="term" value="F:RNA helicase activity"/>
    <property type="evidence" value="ECO:0007669"/>
    <property type="project" value="UniProtKB-EC"/>
</dbReference>
<dbReference type="AlphaFoldDB" id="A0A820JEB5"/>
<comment type="function">
    <text evidence="4">RNA helicase.</text>
</comment>
<comment type="caution">
    <text evidence="6">The sequence shown here is derived from an EMBL/GenBank/DDBJ whole genome shotgun (WGS) entry which is preliminary data.</text>
</comment>
<evidence type="ECO:0000256" key="2">
    <source>
        <dbReference type="ARBA" id="ARBA00022801"/>
    </source>
</evidence>
<comment type="domain">
    <text evidence="4">The Q motif is unique to and characteristic of the DEAD box family of RNA helicases and controls ATP binding and hydrolysis.</text>
</comment>
<name>A0A820JEB5_9BILA</name>
<dbReference type="GO" id="GO:0005524">
    <property type="term" value="F:ATP binding"/>
    <property type="evidence" value="ECO:0007669"/>
    <property type="project" value="UniProtKB-UniRule"/>
</dbReference>
<keyword evidence="4" id="KW-0347">Helicase</keyword>
<sequence>MPVHPHIIGCLKQKFNINRLTNVQEKSIPAILTGEDVIIKSQTGSGKTLAYVIPIIHRIQSIEPLVRRETGPIAIVLVPTKELVQQTYEVFQKVLTSFVRIVCSPLVGGSNRNHEK</sequence>
<protein>
    <recommendedName>
        <fullName evidence="4">ATP-dependent RNA helicase</fullName>
        <ecNumber evidence="4">3.6.4.13</ecNumber>
    </recommendedName>
</protein>
<dbReference type="Proteomes" id="UP000663844">
    <property type="component" value="Unassembled WGS sequence"/>
</dbReference>
<keyword evidence="3 4" id="KW-0067">ATP-binding</keyword>
<keyword evidence="4" id="KW-0694">RNA-binding</keyword>
<dbReference type="Pfam" id="PF00270">
    <property type="entry name" value="DEAD"/>
    <property type="match status" value="1"/>
</dbReference>
<dbReference type="PANTHER" id="PTHR24031">
    <property type="entry name" value="RNA HELICASE"/>
    <property type="match status" value="1"/>
</dbReference>
<feature type="non-terminal residue" evidence="6">
    <location>
        <position position="1"/>
    </location>
</feature>